<reference evidence="1 2" key="1">
    <citation type="submission" date="2024-01" db="EMBL/GenBank/DDBJ databases">
        <title>Complete genome of Cladobotryum mycophilum ATHUM6906.</title>
        <authorList>
            <person name="Christinaki A.C."/>
            <person name="Myridakis A.I."/>
            <person name="Kouvelis V.N."/>
        </authorList>
    </citation>
    <scope>NUCLEOTIDE SEQUENCE [LARGE SCALE GENOMIC DNA]</scope>
    <source>
        <strain evidence="1 2">ATHUM6906</strain>
    </source>
</reference>
<accession>A0ABR0SNW3</accession>
<gene>
    <name evidence="1" type="ORF">PT974_07301</name>
</gene>
<proteinExistence type="predicted"/>
<sequence>MSIISPLDEAHLLSLGLLGPESNGMRSLYKTYTNRSSWQEYGFMSLDSADSFTLIPDKFISEATLLYFGFSPERAHELWMEWEAGDPERNGLDMVNLYDLALDYADTWDRLFCVTADDGDEEWYCTMEDCGISDQLQEAIMDPIFENVRNTKSCFLWITETITSRFDSLMEIQTASKEREAILQTGSIPTWWTPPQGRFEPSIGAITAKKTPFLSWDSCPFFTAFKVLDLTSTEGLFDQDGSIDDITKLISRKMCTLRVHGGYSFVADEEFATSSAAYAKRRDENATIMVVSLIVARSALATIPQKKFQEIYWPATKWKKLVYHRRRTTRKHPPSLKRFKQATLIVGTMALCSPRAFTRLTHYREITEAYVAKTSRGPVTEVCWSRERHGERFLLQHGRFSASILTWTEYKAWMIDQRQVLVVH</sequence>
<comment type="caution">
    <text evidence="1">The sequence shown here is derived from an EMBL/GenBank/DDBJ whole genome shotgun (WGS) entry which is preliminary data.</text>
</comment>
<name>A0ABR0SNW3_9HYPO</name>
<keyword evidence="2" id="KW-1185">Reference proteome</keyword>
<evidence type="ECO:0000313" key="2">
    <source>
        <dbReference type="Proteomes" id="UP001338125"/>
    </source>
</evidence>
<evidence type="ECO:0000313" key="1">
    <source>
        <dbReference type="EMBL" id="KAK5993864.1"/>
    </source>
</evidence>
<dbReference type="Proteomes" id="UP001338125">
    <property type="component" value="Unassembled WGS sequence"/>
</dbReference>
<protein>
    <submittedName>
        <fullName evidence="1">Uncharacterized protein</fullName>
    </submittedName>
</protein>
<organism evidence="1 2">
    <name type="scientific">Cladobotryum mycophilum</name>
    <dbReference type="NCBI Taxonomy" id="491253"/>
    <lineage>
        <taxon>Eukaryota</taxon>
        <taxon>Fungi</taxon>
        <taxon>Dikarya</taxon>
        <taxon>Ascomycota</taxon>
        <taxon>Pezizomycotina</taxon>
        <taxon>Sordariomycetes</taxon>
        <taxon>Hypocreomycetidae</taxon>
        <taxon>Hypocreales</taxon>
        <taxon>Hypocreaceae</taxon>
        <taxon>Cladobotryum</taxon>
    </lineage>
</organism>
<dbReference type="EMBL" id="JAVFKD010000012">
    <property type="protein sequence ID" value="KAK5993864.1"/>
    <property type="molecule type" value="Genomic_DNA"/>
</dbReference>